<name>A0ABT1QWK2_9GAMM</name>
<proteinExistence type="predicted"/>
<dbReference type="SUPFAM" id="SSF101898">
    <property type="entry name" value="NHL repeat"/>
    <property type="match status" value="1"/>
</dbReference>
<dbReference type="Proteomes" id="UP001165498">
    <property type="component" value="Unassembled WGS sequence"/>
</dbReference>
<dbReference type="SUPFAM" id="SSF50998">
    <property type="entry name" value="Quinoprotein alcohol dehydrogenase-like"/>
    <property type="match status" value="1"/>
</dbReference>
<keyword evidence="3" id="KW-1185">Reference proteome</keyword>
<evidence type="ECO:0000313" key="3">
    <source>
        <dbReference type="Proteomes" id="UP001165498"/>
    </source>
</evidence>
<sequence length="1047" mass="112352">MATALPAQADWRALAPQPQQKPLSPNNYLVGAGGSLWSFSNDGVRLTQADGSTRVVTRENYVRGQRLADGGALLYSTCHLQRVDAQGRVGWRTPVASPPETSCYGFAALASGAAWLNRGLQLNAFDAHGLQTATVTPRNNTFFASIAMLPGSGDVVAALNPQPMVGTGPAVLTRYNQRGVAIWSWSSAVPARLDHVTLSKDGAILAALHNYTEPGLSRLQRWSGDGTLSWSQLLPAQDADVHAILPAAGGESYVFTGGPRDSPPTATRNLLRVARDGSIRWRQSISCTPFSYDRVQPDADDGLDVLCPGAPLQLSQLLHWTANGSSTPLDLQRDTTPRSLHRLDDGSLLALGSDGYRNRSFVIRNGQISAHAVDSAQVAAPVVLFAQHIAADGSSYIATRPDPTQRNEYALSKFSASGALLWTRSRPNSPRSTAHSVLTAGSGKVCIAEGRKDTWREAQELACFNDADGSPAWTAALTPECDALSLRILADGRVIAVTSNFASYLFGSMLHRYNADGQPLAIISDDAASQASTDSAGRTTIVTKKSIVQYAFDGTINYRIDHPIYYPESFPQMVTAADGSAWLIEDWNRQGPRLRALRPDGSTRWVADTGVAAPSEQHTLVAAGDAVYLMLQARYTPDALNESHLIKFSAADGTEQWRQISRNPRRSNSGDGRFALSPDGNHVLRIHAWWHDRLRLERLRSSDGQLEQERFVACDTRCLDPIELLAVDANGTARAALHLLDANAGATAAVLAVDHAGAPGAPTRLDQPGIAGAWYSPYANGEGIALDWLAAQRTLFGAWFTYTTRGGNDPAQLRWYTIQAGDIPANAASVQLPILETTGGNFDAGPPASPIRVGTAELSFDDCDTATLRYDFDAGHNDGVDGSITLSRLVAATADCIQADGSTRPGTGIRPPQGGFEARMSGTWFEEATSGQGLQFTIQPGGSFFAPWFTYDPQGQGNDPNREHWFTLQGNLATAQNGRAEVLIAQSLGGAFDRVPTYNGFAVGKATVTMTACDKSRVDYRFDDNELAGAYRGKRGTLELTKIGGCQ</sequence>
<dbReference type="InterPro" id="IPR011047">
    <property type="entry name" value="Quinoprotein_ADH-like_sf"/>
</dbReference>
<gene>
    <name evidence="2" type="ORF">NM961_18315</name>
</gene>
<comment type="caution">
    <text evidence="2">The sequence shown here is derived from an EMBL/GenBank/DDBJ whole genome shotgun (WGS) entry which is preliminary data.</text>
</comment>
<evidence type="ECO:0000256" key="1">
    <source>
        <dbReference type="SAM" id="MobiDB-lite"/>
    </source>
</evidence>
<feature type="region of interest" description="Disordered" evidence="1">
    <location>
        <begin position="1"/>
        <end position="24"/>
    </location>
</feature>
<dbReference type="Gene3D" id="2.80.10.50">
    <property type="match status" value="1"/>
</dbReference>
<reference evidence="2" key="1">
    <citation type="submission" date="2022-07" db="EMBL/GenBank/DDBJ databases">
        <title>Tahibacter sp., a new gammaproteobacterium isolated from the silt sample collected at pig farm.</title>
        <authorList>
            <person name="Chen H."/>
        </authorList>
    </citation>
    <scope>NUCLEOTIDE SEQUENCE</scope>
    <source>
        <strain evidence="2">P2K</strain>
    </source>
</reference>
<protein>
    <submittedName>
        <fullName evidence="2">Uncharacterized protein</fullName>
    </submittedName>
</protein>
<evidence type="ECO:0000313" key="2">
    <source>
        <dbReference type="EMBL" id="MCQ4166672.1"/>
    </source>
</evidence>
<dbReference type="EMBL" id="JANFQO010000019">
    <property type="protein sequence ID" value="MCQ4166672.1"/>
    <property type="molecule type" value="Genomic_DNA"/>
</dbReference>
<dbReference type="RefSeq" id="WP_255915859.1">
    <property type="nucleotide sequence ID" value="NZ_JANFQO010000019.1"/>
</dbReference>
<accession>A0ABT1QWK2</accession>
<organism evidence="2 3">
    <name type="scientific">Tahibacter harae</name>
    <dbReference type="NCBI Taxonomy" id="2963937"/>
    <lineage>
        <taxon>Bacteria</taxon>
        <taxon>Pseudomonadati</taxon>
        <taxon>Pseudomonadota</taxon>
        <taxon>Gammaproteobacteria</taxon>
        <taxon>Lysobacterales</taxon>
        <taxon>Rhodanobacteraceae</taxon>
        <taxon>Tahibacter</taxon>
    </lineage>
</organism>